<keyword evidence="9" id="KW-1185">Reference proteome</keyword>
<feature type="transmembrane region" description="Helical" evidence="7">
    <location>
        <begin position="178"/>
        <end position="201"/>
    </location>
</feature>
<gene>
    <name evidence="8" type="ORF">V1478_015237</name>
</gene>
<reference evidence="8 9" key="1">
    <citation type="journal article" date="2024" name="Ann. Entomol. Soc. Am.">
        <title>Genomic analyses of the southern and eastern yellowjacket wasps (Hymenoptera: Vespidae) reveal evolutionary signatures of social life.</title>
        <authorList>
            <person name="Catto M.A."/>
            <person name="Caine P.B."/>
            <person name="Orr S.E."/>
            <person name="Hunt B.G."/>
            <person name="Goodisman M.A.D."/>
        </authorList>
    </citation>
    <scope>NUCLEOTIDE SEQUENCE [LARGE SCALE GENOMIC DNA]</scope>
    <source>
        <strain evidence="8">233</strain>
        <tissue evidence="8">Head and thorax</tissue>
    </source>
</reference>
<dbReference type="InterPro" id="IPR000301">
    <property type="entry name" value="Tetraspanin_animals"/>
</dbReference>
<evidence type="ECO:0000256" key="3">
    <source>
        <dbReference type="ARBA" id="ARBA00022692"/>
    </source>
</evidence>
<dbReference type="AlphaFoldDB" id="A0ABD2A4I0"/>
<keyword evidence="5 7" id="KW-0472">Membrane</keyword>
<keyword evidence="6" id="KW-1015">Disulfide bond</keyword>
<organism evidence="8 9">
    <name type="scientific">Vespula squamosa</name>
    <name type="common">Southern yellow jacket</name>
    <name type="synonym">Wasp</name>
    <dbReference type="NCBI Taxonomy" id="30214"/>
    <lineage>
        <taxon>Eukaryota</taxon>
        <taxon>Metazoa</taxon>
        <taxon>Ecdysozoa</taxon>
        <taxon>Arthropoda</taxon>
        <taxon>Hexapoda</taxon>
        <taxon>Insecta</taxon>
        <taxon>Pterygota</taxon>
        <taxon>Neoptera</taxon>
        <taxon>Endopterygota</taxon>
        <taxon>Hymenoptera</taxon>
        <taxon>Apocrita</taxon>
        <taxon>Aculeata</taxon>
        <taxon>Vespoidea</taxon>
        <taxon>Vespidae</taxon>
        <taxon>Vespinae</taxon>
        <taxon>Vespula</taxon>
    </lineage>
</organism>
<dbReference type="Proteomes" id="UP001607302">
    <property type="component" value="Unassembled WGS sequence"/>
</dbReference>
<dbReference type="CDD" id="cd03127">
    <property type="entry name" value="tetraspanin_LEL"/>
    <property type="match status" value="1"/>
</dbReference>
<keyword evidence="4 7" id="KW-1133">Transmembrane helix</keyword>
<feature type="transmembrane region" description="Helical" evidence="7">
    <location>
        <begin position="64"/>
        <end position="87"/>
    </location>
</feature>
<dbReference type="PIRSF" id="PIRSF002419">
    <property type="entry name" value="Tetraspanin"/>
    <property type="match status" value="1"/>
</dbReference>
<dbReference type="InterPro" id="IPR008952">
    <property type="entry name" value="Tetraspanin_EC2_sf"/>
</dbReference>
<keyword evidence="3 7" id="KW-0812">Transmembrane</keyword>
<proteinExistence type="inferred from homology"/>
<feature type="transmembrane region" description="Helical" evidence="7">
    <location>
        <begin position="36"/>
        <end position="57"/>
    </location>
</feature>
<dbReference type="PANTHER" id="PTHR19282:SF456">
    <property type="entry name" value="CD63 MOLECULE"/>
    <property type="match status" value="1"/>
</dbReference>
<feature type="disulfide bond" evidence="6">
    <location>
        <begin position="126"/>
        <end position="164"/>
    </location>
</feature>
<comment type="subcellular location">
    <subcellularLocation>
        <location evidence="1 7">Membrane</location>
        <topology evidence="1 7">Multi-pass membrane protein</topology>
    </subcellularLocation>
</comment>
<dbReference type="Pfam" id="PF00335">
    <property type="entry name" value="Tetraspanin"/>
    <property type="match status" value="1"/>
</dbReference>
<dbReference type="InterPro" id="IPR018499">
    <property type="entry name" value="Tetraspanin/Peripherin"/>
</dbReference>
<evidence type="ECO:0000256" key="7">
    <source>
        <dbReference type="RuleBase" id="RU361218"/>
    </source>
</evidence>
<accession>A0ABD2A4I0</accession>
<evidence type="ECO:0000256" key="2">
    <source>
        <dbReference type="ARBA" id="ARBA00006840"/>
    </source>
</evidence>
<dbReference type="GO" id="GO:0016020">
    <property type="term" value="C:membrane"/>
    <property type="evidence" value="ECO:0007669"/>
    <property type="project" value="UniProtKB-SubCell"/>
</dbReference>
<name>A0ABD2A4I0_VESSQ</name>
<evidence type="ECO:0000313" key="9">
    <source>
        <dbReference type="Proteomes" id="UP001607302"/>
    </source>
</evidence>
<evidence type="ECO:0000256" key="5">
    <source>
        <dbReference type="ARBA" id="ARBA00023136"/>
    </source>
</evidence>
<dbReference type="EMBL" id="JAUDFV010000155">
    <property type="protein sequence ID" value="KAL2715539.1"/>
    <property type="molecule type" value="Genomic_DNA"/>
</dbReference>
<comment type="similarity">
    <text evidence="2 7">Belongs to the tetraspanin (TM4SF) family.</text>
</comment>
<evidence type="ECO:0000313" key="8">
    <source>
        <dbReference type="EMBL" id="KAL2715539.1"/>
    </source>
</evidence>
<sequence length="214" mass="23676">MSELCGLAILVVGILMHINLNNYQEAVKDNVTVPSMTFIVIGSIIFVIAFFGCCGAIRESHCMTITFASFLLTIFIIQIAVAIYAFVVFRESNVNIYDTYKEVFYNYWTSTTQREIVDMVQSNLKCCGVDSFDDFKNIGNHTIPPSCCELMQHCSESMSFQTGCASALKSFLIYAGKVLGGIAIGIAAVELIGIIFALCLAQSIKNFEKRGYRV</sequence>
<evidence type="ECO:0000256" key="4">
    <source>
        <dbReference type="ARBA" id="ARBA00022989"/>
    </source>
</evidence>
<feature type="disulfide bond" evidence="6">
    <location>
        <begin position="127"/>
        <end position="147"/>
    </location>
</feature>
<dbReference type="PRINTS" id="PR00259">
    <property type="entry name" value="TMFOUR"/>
</dbReference>
<dbReference type="Gene3D" id="1.10.1450.10">
    <property type="entry name" value="Tetraspanin"/>
    <property type="match status" value="1"/>
</dbReference>
<comment type="caution">
    <text evidence="7">Lacks conserved residue(s) required for the propagation of feature annotation.</text>
</comment>
<dbReference type="SUPFAM" id="SSF48652">
    <property type="entry name" value="Tetraspanin"/>
    <property type="match status" value="1"/>
</dbReference>
<protein>
    <recommendedName>
        <fullName evidence="7">Tetraspanin</fullName>
    </recommendedName>
</protein>
<dbReference type="PANTHER" id="PTHR19282">
    <property type="entry name" value="TETRASPANIN"/>
    <property type="match status" value="1"/>
</dbReference>
<evidence type="ECO:0000256" key="1">
    <source>
        <dbReference type="ARBA" id="ARBA00004141"/>
    </source>
</evidence>
<comment type="caution">
    <text evidence="8">The sequence shown here is derived from an EMBL/GenBank/DDBJ whole genome shotgun (WGS) entry which is preliminary data.</text>
</comment>
<evidence type="ECO:0000256" key="6">
    <source>
        <dbReference type="PIRSR" id="PIRSR002419-1"/>
    </source>
</evidence>